<gene>
    <name evidence="1" type="ORF">KFK09_002767</name>
</gene>
<proteinExistence type="predicted"/>
<protein>
    <submittedName>
        <fullName evidence="1">Uncharacterized protein</fullName>
    </submittedName>
</protein>
<dbReference type="Proteomes" id="UP000829196">
    <property type="component" value="Unassembled WGS sequence"/>
</dbReference>
<accession>A0A8T3C4L4</accession>
<evidence type="ECO:0000313" key="1">
    <source>
        <dbReference type="EMBL" id="KAI0527168.1"/>
    </source>
</evidence>
<reference evidence="1" key="1">
    <citation type="journal article" date="2022" name="Front. Genet.">
        <title>Chromosome-Scale Assembly of the Dendrobium nobile Genome Provides Insights Into the Molecular Mechanism of the Biosynthesis of the Medicinal Active Ingredient of Dendrobium.</title>
        <authorList>
            <person name="Xu Q."/>
            <person name="Niu S.-C."/>
            <person name="Li K.-L."/>
            <person name="Zheng P.-J."/>
            <person name="Zhang X.-J."/>
            <person name="Jia Y."/>
            <person name="Liu Y."/>
            <person name="Niu Y.-X."/>
            <person name="Yu L.-H."/>
            <person name="Chen D.-F."/>
            <person name="Zhang G.-Q."/>
        </authorList>
    </citation>
    <scope>NUCLEOTIDE SEQUENCE</scope>
    <source>
        <tissue evidence="1">Leaf</tissue>
    </source>
</reference>
<dbReference type="AlphaFoldDB" id="A0A8T3C4L4"/>
<dbReference type="PANTHER" id="PTHR33526">
    <property type="entry name" value="OS07G0123800 PROTEIN"/>
    <property type="match status" value="1"/>
</dbReference>
<name>A0A8T3C4L4_DENNO</name>
<sequence length="140" mass="16017">MTKETGTIRHRLSRFIRAPLRRARDYYVRSMTDLAGRMHYGAAAVGMSYPCICATEVPRSYNLIGAQLSTVDEELRDLIRFASRRRPDFAAVEAARRSRSRAEWRIDEEWQSDFVGGVRVGESLILPRRRKYAVGAVVPV</sequence>
<evidence type="ECO:0000313" key="2">
    <source>
        <dbReference type="Proteomes" id="UP000829196"/>
    </source>
</evidence>
<organism evidence="1 2">
    <name type="scientific">Dendrobium nobile</name>
    <name type="common">Orchid</name>
    <dbReference type="NCBI Taxonomy" id="94219"/>
    <lineage>
        <taxon>Eukaryota</taxon>
        <taxon>Viridiplantae</taxon>
        <taxon>Streptophyta</taxon>
        <taxon>Embryophyta</taxon>
        <taxon>Tracheophyta</taxon>
        <taxon>Spermatophyta</taxon>
        <taxon>Magnoliopsida</taxon>
        <taxon>Liliopsida</taxon>
        <taxon>Asparagales</taxon>
        <taxon>Orchidaceae</taxon>
        <taxon>Epidendroideae</taxon>
        <taxon>Malaxideae</taxon>
        <taxon>Dendrobiinae</taxon>
        <taxon>Dendrobium</taxon>
    </lineage>
</organism>
<dbReference type="EMBL" id="JAGYWB010000003">
    <property type="protein sequence ID" value="KAI0527168.1"/>
    <property type="molecule type" value="Genomic_DNA"/>
</dbReference>
<dbReference type="PANTHER" id="PTHR33526:SF4">
    <property type="entry name" value="OS07G0123800 PROTEIN"/>
    <property type="match status" value="1"/>
</dbReference>
<keyword evidence="2" id="KW-1185">Reference proteome</keyword>
<comment type="caution">
    <text evidence="1">The sequence shown here is derived from an EMBL/GenBank/DDBJ whole genome shotgun (WGS) entry which is preliminary data.</text>
</comment>
<dbReference type="OrthoDB" id="694638at2759"/>